<protein>
    <submittedName>
        <fullName evidence="2">Uncharacterized protein</fullName>
    </submittedName>
</protein>
<evidence type="ECO:0000313" key="2">
    <source>
        <dbReference type="EMBL" id="KAJ3257461.1"/>
    </source>
</evidence>
<dbReference type="Gene3D" id="3.80.10.10">
    <property type="entry name" value="Ribonuclease Inhibitor"/>
    <property type="match status" value="1"/>
</dbReference>
<dbReference type="EMBL" id="JADGKB010000038">
    <property type="protein sequence ID" value="KAJ3257461.1"/>
    <property type="molecule type" value="Genomic_DNA"/>
</dbReference>
<feature type="region of interest" description="Disordered" evidence="1">
    <location>
        <begin position="270"/>
        <end position="298"/>
    </location>
</feature>
<dbReference type="Proteomes" id="UP001210925">
    <property type="component" value="Unassembled WGS sequence"/>
</dbReference>
<keyword evidence="3" id="KW-1185">Reference proteome</keyword>
<comment type="caution">
    <text evidence="2">The sequence shown here is derived from an EMBL/GenBank/DDBJ whole genome shotgun (WGS) entry which is preliminary data.</text>
</comment>
<organism evidence="2 3">
    <name type="scientific">Boothiomyces macroporosus</name>
    <dbReference type="NCBI Taxonomy" id="261099"/>
    <lineage>
        <taxon>Eukaryota</taxon>
        <taxon>Fungi</taxon>
        <taxon>Fungi incertae sedis</taxon>
        <taxon>Chytridiomycota</taxon>
        <taxon>Chytridiomycota incertae sedis</taxon>
        <taxon>Chytridiomycetes</taxon>
        <taxon>Rhizophydiales</taxon>
        <taxon>Terramycetaceae</taxon>
        <taxon>Boothiomyces</taxon>
    </lineage>
</organism>
<evidence type="ECO:0000313" key="3">
    <source>
        <dbReference type="Proteomes" id="UP001210925"/>
    </source>
</evidence>
<evidence type="ECO:0000256" key="1">
    <source>
        <dbReference type="SAM" id="MobiDB-lite"/>
    </source>
</evidence>
<sequence>MTTVDPLKRKLASDVIESLLNKAIGIKKGVSLNKVSKNIEQAQVNCFVNGDYSWCDELQSIELMLRESNSKLKNIDYKKLLKNVRLHGKKIIELDPGLQLYSSIVDLSLTGNFIDEIKNLPKSIEKLHLNGNRGSLSLNLPTLRYLDELKVNRQELPHAKSQEQVPIEQLCKLRLKISTIAGLDQPNPPQNENPDQPPIQYTFQIVVELNGYQHTFSTNEFNWNETKIDFDAMVNLDVSVKLRDLFIKGPRVVLKRNEYTFINIPQGVAEEDNPPVNKLKNNPTKDKTKKGKNEAGNI</sequence>
<name>A0AAD5Y5S3_9FUNG</name>
<accession>A0AAD5Y5S3</accession>
<dbReference type="InterPro" id="IPR032675">
    <property type="entry name" value="LRR_dom_sf"/>
</dbReference>
<gene>
    <name evidence="2" type="ORF">HK103_004536</name>
</gene>
<dbReference type="AlphaFoldDB" id="A0AAD5Y5S3"/>
<proteinExistence type="predicted"/>
<reference evidence="2" key="1">
    <citation type="submission" date="2020-05" db="EMBL/GenBank/DDBJ databases">
        <title>Phylogenomic resolution of chytrid fungi.</title>
        <authorList>
            <person name="Stajich J.E."/>
            <person name="Amses K."/>
            <person name="Simmons R."/>
            <person name="Seto K."/>
            <person name="Myers J."/>
            <person name="Bonds A."/>
            <person name="Quandt C.A."/>
            <person name="Barry K."/>
            <person name="Liu P."/>
            <person name="Grigoriev I."/>
            <person name="Longcore J.E."/>
            <person name="James T.Y."/>
        </authorList>
    </citation>
    <scope>NUCLEOTIDE SEQUENCE</scope>
    <source>
        <strain evidence="2">PLAUS21</strain>
    </source>
</reference>